<sequence>MYTGKIITKPGMNLAAIYVSILLLGSKGRNQLDTE</sequence>
<accession>A0A1I6BF23</accession>
<dbReference type="EMBL" id="FOXS01000008">
    <property type="protein sequence ID" value="SFQ79543.1"/>
    <property type="molecule type" value="Genomic_DNA"/>
</dbReference>
<evidence type="ECO:0000313" key="2">
    <source>
        <dbReference type="Proteomes" id="UP000199029"/>
    </source>
</evidence>
<dbReference type="AlphaFoldDB" id="A0A1I6BF23"/>
<protein>
    <submittedName>
        <fullName evidence="1">Uncharacterized protein</fullName>
    </submittedName>
</protein>
<organism evidence="1 2">
    <name type="scientific">Hymenobacter arizonensis</name>
    <name type="common">Siccationidurans arizonensis</name>
    <dbReference type="NCBI Taxonomy" id="1227077"/>
    <lineage>
        <taxon>Bacteria</taxon>
        <taxon>Pseudomonadati</taxon>
        <taxon>Bacteroidota</taxon>
        <taxon>Cytophagia</taxon>
        <taxon>Cytophagales</taxon>
        <taxon>Hymenobacteraceae</taxon>
        <taxon>Hymenobacter</taxon>
    </lineage>
</organism>
<keyword evidence="2" id="KW-1185">Reference proteome</keyword>
<reference evidence="2" key="1">
    <citation type="submission" date="2016-10" db="EMBL/GenBank/DDBJ databases">
        <authorList>
            <person name="Varghese N."/>
            <person name="Submissions S."/>
        </authorList>
    </citation>
    <scope>NUCLEOTIDE SEQUENCE [LARGE SCALE GENOMIC DNA]</scope>
    <source>
        <strain evidence="2">OR362-8,ATCC BAA-1266,JCM 13504</strain>
    </source>
</reference>
<name>A0A1I6BF23_HYMAR</name>
<evidence type="ECO:0000313" key="1">
    <source>
        <dbReference type="EMBL" id="SFQ79543.1"/>
    </source>
</evidence>
<dbReference type="STRING" id="1227077.SAMN04515668_4455"/>
<gene>
    <name evidence="1" type="ORF">SAMN04515668_4455</name>
</gene>
<dbReference type="Proteomes" id="UP000199029">
    <property type="component" value="Unassembled WGS sequence"/>
</dbReference>
<proteinExistence type="predicted"/>